<dbReference type="STRING" id="151549.A0A4C1Y056"/>
<dbReference type="PRINTS" id="PR00081">
    <property type="entry name" value="GDHRDH"/>
</dbReference>
<dbReference type="Gene3D" id="3.40.50.720">
    <property type="entry name" value="NAD(P)-binding Rossmann-like Domain"/>
    <property type="match status" value="1"/>
</dbReference>
<accession>A0A4C1Y056</accession>
<comment type="caution">
    <text evidence="1">The sequence shown here is derived from an EMBL/GenBank/DDBJ whole genome shotgun (WGS) entry which is preliminary data.</text>
</comment>
<dbReference type="OrthoDB" id="47007at2759"/>
<reference evidence="1 2" key="1">
    <citation type="journal article" date="2019" name="Commun. Biol.">
        <title>The bagworm genome reveals a unique fibroin gene that provides high tensile strength.</title>
        <authorList>
            <person name="Kono N."/>
            <person name="Nakamura H."/>
            <person name="Ohtoshi R."/>
            <person name="Tomita M."/>
            <person name="Numata K."/>
            <person name="Arakawa K."/>
        </authorList>
    </citation>
    <scope>NUCLEOTIDE SEQUENCE [LARGE SCALE GENOMIC DNA]</scope>
</reference>
<dbReference type="PANTHER" id="PTHR43975">
    <property type="entry name" value="ZGC:101858"/>
    <property type="match status" value="1"/>
</dbReference>
<organism evidence="1 2">
    <name type="scientific">Eumeta variegata</name>
    <name type="common">Bagworm moth</name>
    <name type="synonym">Eumeta japonica</name>
    <dbReference type="NCBI Taxonomy" id="151549"/>
    <lineage>
        <taxon>Eukaryota</taxon>
        <taxon>Metazoa</taxon>
        <taxon>Ecdysozoa</taxon>
        <taxon>Arthropoda</taxon>
        <taxon>Hexapoda</taxon>
        <taxon>Insecta</taxon>
        <taxon>Pterygota</taxon>
        <taxon>Neoptera</taxon>
        <taxon>Endopterygota</taxon>
        <taxon>Lepidoptera</taxon>
        <taxon>Glossata</taxon>
        <taxon>Ditrysia</taxon>
        <taxon>Tineoidea</taxon>
        <taxon>Psychidae</taxon>
        <taxon>Oiketicinae</taxon>
        <taxon>Eumeta</taxon>
    </lineage>
</organism>
<dbReference type="AlphaFoldDB" id="A0A4C1Y056"/>
<dbReference type="Pfam" id="PF13561">
    <property type="entry name" value="adh_short_C2"/>
    <property type="match status" value="1"/>
</dbReference>
<dbReference type="FunFam" id="3.40.50.720:FF:000084">
    <property type="entry name" value="Short-chain dehydrogenase reductase"/>
    <property type="match status" value="1"/>
</dbReference>
<evidence type="ECO:0000313" key="1">
    <source>
        <dbReference type="EMBL" id="GBP67949.1"/>
    </source>
</evidence>
<dbReference type="PANTHER" id="PTHR43975:SF2">
    <property type="entry name" value="EG:BACR7A4.14 PROTEIN-RELATED"/>
    <property type="match status" value="1"/>
</dbReference>
<dbReference type="SUPFAM" id="SSF51735">
    <property type="entry name" value="NAD(P)-binding Rossmann-fold domains"/>
    <property type="match status" value="1"/>
</dbReference>
<dbReference type="PRINTS" id="PR00080">
    <property type="entry name" value="SDRFAMILY"/>
</dbReference>
<proteinExistence type="predicted"/>
<protein>
    <submittedName>
        <fullName evidence="1">3-oxoacyl-[acyl-carrier-protein] reductase FabG</fullName>
    </submittedName>
</protein>
<dbReference type="InterPro" id="IPR002347">
    <property type="entry name" value="SDR_fam"/>
</dbReference>
<dbReference type="Proteomes" id="UP000299102">
    <property type="component" value="Unassembled WGS sequence"/>
</dbReference>
<name>A0A4C1Y056_EUMVA</name>
<sequence>MDFAGKIVIVTGASSGIGAACAVAFAKLGAHLTLVGRDAQRLETTSSKCKEFKNVETLVVRVDLTRECSCREVVNRTIEKFHKIDVLVNSAGNATITSLFEEDCTDVYDAVMELNARVPYKLTHLALPELMKTKGNVVNIIGVSMERIRPGFLPYAMAKAALERFTKSAALELASVGVRVNAVRPGITRTNFLDNFNVEEENRQKVYDRIAQSLPLKRIIEPEEIANMVTFVASDRCPNMIGSNINVDGAASMT</sequence>
<dbReference type="InterPro" id="IPR036291">
    <property type="entry name" value="NAD(P)-bd_dom_sf"/>
</dbReference>
<gene>
    <name evidence="1" type="primary">fabG</name>
    <name evidence="1" type="ORF">EVAR_25345_1</name>
</gene>
<dbReference type="PROSITE" id="PS51257">
    <property type="entry name" value="PROKAR_LIPOPROTEIN"/>
    <property type="match status" value="1"/>
</dbReference>
<dbReference type="EMBL" id="BGZK01000997">
    <property type="protein sequence ID" value="GBP67949.1"/>
    <property type="molecule type" value="Genomic_DNA"/>
</dbReference>
<keyword evidence="2" id="KW-1185">Reference proteome</keyword>
<evidence type="ECO:0000313" key="2">
    <source>
        <dbReference type="Proteomes" id="UP000299102"/>
    </source>
</evidence>